<reference evidence="6" key="1">
    <citation type="submission" date="2016-11" db="UniProtKB">
        <authorList>
            <consortium name="WormBaseParasite"/>
        </authorList>
    </citation>
    <scope>IDENTIFICATION</scope>
</reference>
<evidence type="ECO:0000313" key="5">
    <source>
        <dbReference type="Proteomes" id="UP000095280"/>
    </source>
</evidence>
<keyword evidence="1" id="KW-0227">DNA damage</keyword>
<sequence length="152" mass="15549">MGKQPGPLPGTDDIAVFVMPSSSARCAQLPRAADKLPFYIALRKMRDQILGRTGPVPDAELVFTDYTEMRVSQPDPKSVLKAERRRQRKAAEAEAAAAAAGGAVAGAEAAAGGAAGCAVQSGANANAATSAAEPKKKRSKGTKSKAVAQQTA</sequence>
<dbReference type="GO" id="GO:0008263">
    <property type="term" value="F:pyrimidine-specific mismatch base pair DNA N-glycosylase activity"/>
    <property type="evidence" value="ECO:0007669"/>
    <property type="project" value="TreeGrafter"/>
</dbReference>
<organism evidence="5 6">
    <name type="scientific">Macrostomum lignano</name>
    <dbReference type="NCBI Taxonomy" id="282301"/>
    <lineage>
        <taxon>Eukaryota</taxon>
        <taxon>Metazoa</taxon>
        <taxon>Spiralia</taxon>
        <taxon>Lophotrochozoa</taxon>
        <taxon>Platyhelminthes</taxon>
        <taxon>Rhabditophora</taxon>
        <taxon>Macrostomorpha</taxon>
        <taxon>Macrostomida</taxon>
        <taxon>Macrostomidae</taxon>
        <taxon>Macrostomum</taxon>
    </lineage>
</organism>
<evidence type="ECO:0000256" key="2">
    <source>
        <dbReference type="ARBA" id="ARBA00022801"/>
    </source>
</evidence>
<dbReference type="InterPro" id="IPR036895">
    <property type="entry name" value="Uracil-DNA_glycosylase-like_sf"/>
</dbReference>
<dbReference type="AlphaFoldDB" id="A0A1I8JE10"/>
<feature type="region of interest" description="Disordered" evidence="4">
    <location>
        <begin position="122"/>
        <end position="152"/>
    </location>
</feature>
<dbReference type="GO" id="GO:0004844">
    <property type="term" value="F:uracil DNA N-glycosylase activity"/>
    <property type="evidence" value="ECO:0007669"/>
    <property type="project" value="TreeGrafter"/>
</dbReference>
<dbReference type="GO" id="GO:0005634">
    <property type="term" value="C:nucleus"/>
    <property type="evidence" value="ECO:0007669"/>
    <property type="project" value="TreeGrafter"/>
</dbReference>
<dbReference type="PANTHER" id="PTHR12159">
    <property type="entry name" value="G/T AND G/U MISMATCH-SPECIFIC DNA GLYCOSYLASE"/>
    <property type="match status" value="1"/>
</dbReference>
<dbReference type="PANTHER" id="PTHR12159:SF9">
    <property type="entry name" value="G_T MISMATCH-SPECIFIC THYMINE DNA GLYCOSYLASE"/>
    <property type="match status" value="1"/>
</dbReference>
<evidence type="ECO:0000256" key="3">
    <source>
        <dbReference type="ARBA" id="ARBA00023204"/>
    </source>
</evidence>
<proteinExistence type="predicted"/>
<protein>
    <submittedName>
        <fullName evidence="6">TAFII55_N domain-containing protein</fullName>
    </submittedName>
</protein>
<feature type="compositionally biased region" description="Low complexity" evidence="4">
    <location>
        <begin position="122"/>
        <end position="132"/>
    </location>
</feature>
<dbReference type="Proteomes" id="UP000095280">
    <property type="component" value="Unplaced"/>
</dbReference>
<evidence type="ECO:0000256" key="4">
    <source>
        <dbReference type="SAM" id="MobiDB-lite"/>
    </source>
</evidence>
<evidence type="ECO:0000313" key="6">
    <source>
        <dbReference type="WBParaSite" id="maker-uti_cns_0046906-snap-gene-0.10-mRNA-1"/>
    </source>
</evidence>
<dbReference type="WBParaSite" id="maker-uti_cns_0046906-snap-gene-0.10-mRNA-1">
    <property type="protein sequence ID" value="maker-uti_cns_0046906-snap-gene-0.10-mRNA-1"/>
    <property type="gene ID" value="maker-uti_cns_0046906-snap-gene-0.10"/>
</dbReference>
<dbReference type="Gene3D" id="3.40.470.10">
    <property type="entry name" value="Uracil-DNA glycosylase-like domain"/>
    <property type="match status" value="1"/>
</dbReference>
<keyword evidence="3" id="KW-0234">DNA repair</keyword>
<evidence type="ECO:0000256" key="1">
    <source>
        <dbReference type="ARBA" id="ARBA00022763"/>
    </source>
</evidence>
<keyword evidence="2" id="KW-0378">Hydrolase</keyword>
<dbReference type="InterPro" id="IPR015637">
    <property type="entry name" value="MUG/TDG"/>
</dbReference>
<keyword evidence="5" id="KW-1185">Reference proteome</keyword>
<dbReference type="GO" id="GO:0006285">
    <property type="term" value="P:base-excision repair, AP site formation"/>
    <property type="evidence" value="ECO:0007669"/>
    <property type="project" value="InterPro"/>
</dbReference>
<accession>A0A1I8JE10</accession>
<name>A0A1I8JE10_9PLAT</name>